<dbReference type="EMBL" id="CAADFE010000010">
    <property type="protein sequence ID" value="VFJ66663.1"/>
    <property type="molecule type" value="Genomic_DNA"/>
</dbReference>
<proteinExistence type="predicted"/>
<protein>
    <submittedName>
        <fullName evidence="1">Uncharacterized protein</fullName>
    </submittedName>
</protein>
<name>A0A450THJ6_9GAMM</name>
<gene>
    <name evidence="1" type="ORF">BECKFW1821C_GA0114237_101046</name>
</gene>
<organism evidence="1">
    <name type="scientific">Candidatus Kentrum sp. FW</name>
    <dbReference type="NCBI Taxonomy" id="2126338"/>
    <lineage>
        <taxon>Bacteria</taxon>
        <taxon>Pseudomonadati</taxon>
        <taxon>Pseudomonadota</taxon>
        <taxon>Gammaproteobacteria</taxon>
        <taxon>Candidatus Kentrum</taxon>
    </lineage>
</organism>
<evidence type="ECO:0000313" key="1">
    <source>
        <dbReference type="EMBL" id="VFJ66663.1"/>
    </source>
</evidence>
<reference evidence="1" key="1">
    <citation type="submission" date="2019-02" db="EMBL/GenBank/DDBJ databases">
        <authorList>
            <person name="Gruber-Vodicka R. H."/>
            <person name="Seah K. B. B."/>
        </authorList>
    </citation>
    <scope>NUCLEOTIDE SEQUENCE</scope>
    <source>
        <strain evidence="1">BECK_BZ131</strain>
    </source>
</reference>
<accession>A0A450THJ6</accession>
<dbReference type="AlphaFoldDB" id="A0A450THJ6"/>
<sequence>MNYFMNDEREADAVYINLTDHGIEDDEGMTYAMQALKADQLMALHYRLLEAA</sequence>